<accession>A0A2S7MX21</accession>
<reference evidence="1 2" key="1">
    <citation type="submission" date="2017-12" db="EMBL/GenBank/DDBJ databases">
        <title>Taxonomic description and draft genome of Pradoshia cofamensis Gen. nov., sp. nov., a thermotolerant bacillale isolated from anterior gut of earthworm Eisenia fetida.</title>
        <authorList>
            <person name="Saha T."/>
            <person name="Chakraborty R."/>
        </authorList>
    </citation>
    <scope>NUCLEOTIDE SEQUENCE [LARGE SCALE GENOMIC DNA]</scope>
    <source>
        <strain evidence="1 2">EAG3</strain>
    </source>
</reference>
<evidence type="ECO:0000313" key="2">
    <source>
        <dbReference type="Proteomes" id="UP000239663"/>
    </source>
</evidence>
<dbReference type="Proteomes" id="UP000239663">
    <property type="component" value="Unassembled WGS sequence"/>
</dbReference>
<sequence length="899" mass="105473">MWSQSVLTYATVDQLFEPQSLFHDYSDVLHITATSTLRSGITMYMAEDNRLITAPILTFAQILSMVGCDISKSNSYDTWPWYSSKTQLKQYTLISQVLREINEENTHENPKIYNAVTKNKDVLLRTLRMFIEAGETSKTVKQKLGQSVVYEERLALKVWEKLEQDDTYKAFENWGRQLQASNTKNIENMFIKIFCDLLYQDSERQSANILPIAGDMEEGQLFTVASKLARKYISNKRIVLHGFYFITPIQQRIIDALQAAGFEIIHLINYQHEYKKVFEVVDVFLEKEQNKFMPVSKRRPFLNKIAQKFLYICEGNFELDLTDMPDKYLEFNHMYQFKQYIQNEMRSEKEVHDFIISPRAREVRSQVEDMGTLRQLTLKDYPIGQFLLDLHSLSITTFNEETEQFIDREELSVDILMRIFSLGYIHVQDISSRYLVRDLSKLRERLVGKVSFAEWKQEIMSIMKEKQLLEEALTPDNVKVTDDNEVYIYKNRILSYYDITFENLERIYEVLKAIEKLYEDIFSSESTIQVKDYVIRLVEHLNEEIIPKIEIEEEINVAQELLRVFEDMGNSDFDNFDRQDLIQGLRFFLSEELANNDNSLFGESLIDSKIVSLQDGDILPFIENQSVHLAFLDNKALPLSQNLVTWPFNSNSMDILYKKAPEHQGQYIHFIQRRKIYDAAITKYLLYVIMLNASSIKFSIVTNLGSEHGLKRSFYLDLLDLTEASEKAKENADVHALSGIDYEEVEIEVNKPKVTPLVEFTRKYCKKRMVLSYMLQKTPSFETNYHHRYIYEKLISQLNYFTNNKQGNLSKEDIRALVSSMYPHWSDTKKRILAERGEGWNYQTGELLINGIRFADNLKQLHLFGKEVTESNQFANAGSHCKYCPFQDRCHESEFSRDE</sequence>
<gene>
    <name evidence="1" type="ORF">CYL18_14775</name>
</gene>
<evidence type="ECO:0008006" key="3">
    <source>
        <dbReference type="Google" id="ProtNLM"/>
    </source>
</evidence>
<name>A0A2S7MX21_9BACI</name>
<proteinExistence type="predicted"/>
<keyword evidence="2" id="KW-1185">Reference proteome</keyword>
<dbReference type="AlphaFoldDB" id="A0A2S7MX21"/>
<evidence type="ECO:0000313" key="1">
    <source>
        <dbReference type="EMBL" id="PQD94300.1"/>
    </source>
</evidence>
<dbReference type="EMBL" id="PKOZ01000011">
    <property type="protein sequence ID" value="PQD94300.1"/>
    <property type="molecule type" value="Genomic_DNA"/>
</dbReference>
<organism evidence="1 2">
    <name type="scientific">Pradoshia eiseniae</name>
    <dbReference type="NCBI Taxonomy" id="2064768"/>
    <lineage>
        <taxon>Bacteria</taxon>
        <taxon>Bacillati</taxon>
        <taxon>Bacillota</taxon>
        <taxon>Bacilli</taxon>
        <taxon>Bacillales</taxon>
        <taxon>Bacillaceae</taxon>
        <taxon>Pradoshia</taxon>
    </lineage>
</organism>
<protein>
    <recommendedName>
        <fullName evidence="3">PD-(D/E)XK endonuclease-like domain-containing protein</fullName>
    </recommendedName>
</protein>
<comment type="caution">
    <text evidence="1">The sequence shown here is derived from an EMBL/GenBank/DDBJ whole genome shotgun (WGS) entry which is preliminary data.</text>
</comment>